<dbReference type="Proteomes" id="UP000323011">
    <property type="component" value="Unassembled WGS sequence"/>
</dbReference>
<sequence>MCHALAATAKAADAARELVPLVLADADATYALAMGGSGPSASGSQAHAPDAARAGAMTVPLAADDGPAGSIVVVERTKHCVGSQREAAVAAVSSGRAVLETCRALGLAAANLASVSSGLAALFDCAAADQARLGVALGEAIGAVARAALAASAELASRRQDLPCSRLSGPVAQLAMSEGALRTALLALRAQARATPGGLESAALDAAGGEAALSAINRLREDSSDVLMAVLSRFAQPDAVGREAMRPSDLMATLRAAQALAVRPPATLLDGLATTIAARSADLSFREVPIVLSTMSVLGIRSDAAAMSLVANLQASAFREERWGGGEPGDDFGPSLADDGDDVLTALLRGEADEAEGGLASLDSMLSQEAGNAAGAGGSATAFGDGTSVDAAGRSWGDDRIDNLTGIDAATPGSVLSMQDPRHLATILGCLVSLGLDASRPAAAAAASLLSSLDDAIAALPTALPSGSTAFAPSGELGQATYATQEWSAAVLDALTGPSGRQLWAGGEGGQGLVSAPPLAQAAPLLGVVSLVRAARDAAADRPDSPAAQLLADALHASARDVPAVGVGGAVPPCDVDRAVGGLIDAVSAASLSGVAQAWGAQALHMEVAEDEDRARGSASDGKRAGPVSDSAGADTCAATGWWHGLGAGSAAGDDAWSGERVPDVLRLVGLVGPSATALHRARFSALCSSFTGRGMNAAMAHSWAAERLAPLVAEASAAGQRATGGVEDAVEAAAAAHAAALEMLAAAAAEGGAAGLLEELSPADGSPLAGAGSLQCDRFSAPPLGPVVDGGGRVVVDLGDSVHRRGLVLLHPALTTEPGGALGEERTCGGAAAPLLRLQAGVAGATIAADDYGEPPSLWGASAWPQLPSILAASASCSDLQGPADGSPLPALHPAAQAQFRLQLLAALGWRVTAVPLAEFATVAVIPRRECLQAAAEVEARSVAAAHAAGVPLDHWSVGQSCQSAKVAAFGRIMDRTPATEAELAFAGAALWAAGLLRV</sequence>
<dbReference type="EMBL" id="VLTN01000008">
    <property type="protein sequence ID" value="KAA0155187.1"/>
    <property type="molecule type" value="Genomic_DNA"/>
</dbReference>
<comment type="caution">
    <text evidence="2">The sequence shown here is derived from an EMBL/GenBank/DDBJ whole genome shotgun (WGS) entry which is preliminary data.</text>
</comment>
<feature type="compositionally biased region" description="Basic and acidic residues" evidence="1">
    <location>
        <begin position="613"/>
        <end position="624"/>
    </location>
</feature>
<keyword evidence="3" id="KW-1185">Reference proteome</keyword>
<evidence type="ECO:0000313" key="2">
    <source>
        <dbReference type="EMBL" id="KAA0155187.1"/>
    </source>
</evidence>
<organism evidence="2 3">
    <name type="scientific">Cafeteria roenbergensis</name>
    <name type="common">Marine flagellate</name>
    <dbReference type="NCBI Taxonomy" id="33653"/>
    <lineage>
        <taxon>Eukaryota</taxon>
        <taxon>Sar</taxon>
        <taxon>Stramenopiles</taxon>
        <taxon>Bigyra</taxon>
        <taxon>Opalozoa</taxon>
        <taxon>Bicosoecida</taxon>
        <taxon>Cafeteriaceae</taxon>
        <taxon>Cafeteria</taxon>
    </lineage>
</organism>
<dbReference type="AlphaFoldDB" id="A0A5A8CRM3"/>
<gene>
    <name evidence="2" type="ORF">FNF29_01938</name>
</gene>
<proteinExistence type="predicted"/>
<evidence type="ECO:0000256" key="1">
    <source>
        <dbReference type="SAM" id="MobiDB-lite"/>
    </source>
</evidence>
<reference evidence="2 3" key="1">
    <citation type="submission" date="2019-07" db="EMBL/GenBank/DDBJ databases">
        <title>Genomes of Cafeteria roenbergensis.</title>
        <authorList>
            <person name="Fischer M.G."/>
            <person name="Hackl T."/>
            <person name="Roman M."/>
        </authorList>
    </citation>
    <scope>NUCLEOTIDE SEQUENCE [LARGE SCALE GENOMIC DNA]</scope>
    <source>
        <strain evidence="2 3">BVI</strain>
    </source>
</reference>
<accession>A0A5A8CRM3</accession>
<feature type="region of interest" description="Disordered" evidence="1">
    <location>
        <begin position="610"/>
        <end position="632"/>
    </location>
</feature>
<name>A0A5A8CRM3_CAFRO</name>
<protein>
    <submittedName>
        <fullName evidence="2">Uncharacterized protein</fullName>
    </submittedName>
</protein>
<evidence type="ECO:0000313" key="3">
    <source>
        <dbReference type="Proteomes" id="UP000323011"/>
    </source>
</evidence>